<name>A0A6A6HDY2_VIRVR</name>
<reference evidence="1" key="1">
    <citation type="journal article" date="2020" name="Stud. Mycol.">
        <title>101 Dothideomycetes genomes: a test case for predicting lifestyles and emergence of pathogens.</title>
        <authorList>
            <person name="Haridas S."/>
            <person name="Albert R."/>
            <person name="Binder M."/>
            <person name="Bloem J."/>
            <person name="Labutti K."/>
            <person name="Salamov A."/>
            <person name="Andreopoulos B."/>
            <person name="Baker S."/>
            <person name="Barry K."/>
            <person name="Bills G."/>
            <person name="Bluhm B."/>
            <person name="Cannon C."/>
            <person name="Castanera R."/>
            <person name="Culley D."/>
            <person name="Daum C."/>
            <person name="Ezra D."/>
            <person name="Gonzalez J."/>
            <person name="Henrissat B."/>
            <person name="Kuo A."/>
            <person name="Liang C."/>
            <person name="Lipzen A."/>
            <person name="Lutzoni F."/>
            <person name="Magnuson J."/>
            <person name="Mondo S."/>
            <person name="Nolan M."/>
            <person name="Ohm R."/>
            <person name="Pangilinan J."/>
            <person name="Park H.-J."/>
            <person name="Ramirez L."/>
            <person name="Alfaro M."/>
            <person name="Sun H."/>
            <person name="Tritt A."/>
            <person name="Yoshinaga Y."/>
            <person name="Zwiers L.-H."/>
            <person name="Turgeon B."/>
            <person name="Goodwin S."/>
            <person name="Spatafora J."/>
            <person name="Crous P."/>
            <person name="Grigoriev I."/>
        </authorList>
    </citation>
    <scope>NUCLEOTIDE SEQUENCE</scope>
    <source>
        <strain evidence="1">Tuck. ex Michener</strain>
    </source>
</reference>
<dbReference type="InterPro" id="IPR018531">
    <property type="entry name" value="DUF1993"/>
</dbReference>
<dbReference type="EMBL" id="ML991786">
    <property type="protein sequence ID" value="KAF2236336.1"/>
    <property type="molecule type" value="Genomic_DNA"/>
</dbReference>
<dbReference type="OrthoDB" id="3724345at2759"/>
<organism evidence="1 2">
    <name type="scientific">Viridothelium virens</name>
    <name type="common">Speckled blister lichen</name>
    <name type="synonym">Trypethelium virens</name>
    <dbReference type="NCBI Taxonomy" id="1048519"/>
    <lineage>
        <taxon>Eukaryota</taxon>
        <taxon>Fungi</taxon>
        <taxon>Dikarya</taxon>
        <taxon>Ascomycota</taxon>
        <taxon>Pezizomycotina</taxon>
        <taxon>Dothideomycetes</taxon>
        <taxon>Dothideomycetes incertae sedis</taxon>
        <taxon>Trypetheliales</taxon>
        <taxon>Trypetheliaceae</taxon>
        <taxon>Viridothelium</taxon>
    </lineage>
</organism>
<evidence type="ECO:0000313" key="1">
    <source>
        <dbReference type="EMBL" id="KAF2236336.1"/>
    </source>
</evidence>
<dbReference type="AlphaFoldDB" id="A0A6A6HDY2"/>
<protein>
    <submittedName>
        <fullName evidence="1">Uncharacterized protein</fullName>
    </submittedName>
</protein>
<dbReference type="PANTHER" id="PTHR36922">
    <property type="entry name" value="BLL2446 PROTEIN"/>
    <property type="match status" value="1"/>
</dbReference>
<dbReference type="PANTHER" id="PTHR36922:SF1">
    <property type="entry name" value="DUF1993 DOMAIN-CONTAINING PROTEIN"/>
    <property type="match status" value="1"/>
</dbReference>
<accession>A0A6A6HDY2</accession>
<dbReference type="Pfam" id="PF09351">
    <property type="entry name" value="DUF1993"/>
    <property type="match status" value="1"/>
</dbReference>
<dbReference type="Gene3D" id="1.20.120.450">
    <property type="entry name" value="dinb family like domain"/>
    <property type="match status" value="1"/>
</dbReference>
<dbReference type="SUPFAM" id="SSF109854">
    <property type="entry name" value="DinB/YfiT-like putative metalloenzymes"/>
    <property type="match status" value="1"/>
</dbReference>
<evidence type="ECO:0000313" key="2">
    <source>
        <dbReference type="Proteomes" id="UP000800092"/>
    </source>
</evidence>
<keyword evidence="2" id="KW-1185">Reference proteome</keyword>
<proteinExistence type="predicted"/>
<gene>
    <name evidence="1" type="ORF">EV356DRAFT_565761</name>
</gene>
<dbReference type="Proteomes" id="UP000800092">
    <property type="component" value="Unassembled WGS sequence"/>
</dbReference>
<dbReference type="InterPro" id="IPR034660">
    <property type="entry name" value="DinB/YfiT-like"/>
</dbReference>
<sequence length="181" mass="20791">MTISLYDITIAVYIRGLKNLYACLEKSEKWCTTNSRPLTELTEARLAPDMHPLHFQVRTCTNMARSGTLNSSWRYVPSTPRPGETTDTTYEELRERIRKTLEFLEGIKKEDVDGNEVEPRDIWTGGEEGNGMFFHFDTGMDFLNKFIIPNFWFHSTTTYNICRMQGVDLGKADFLVGGTGR</sequence>